<dbReference type="OrthoDB" id="4737243at2"/>
<reference evidence="1 2" key="1">
    <citation type="submission" date="2018-05" db="EMBL/GenBank/DDBJ databases">
        <authorList>
            <consortium name="IHU Genomes"/>
        </authorList>
    </citation>
    <scope>NUCLEOTIDE SEQUENCE [LARGE SCALE GENOMIC DNA]</scope>
    <source>
        <strain evidence="1 2">P7336</strain>
    </source>
</reference>
<name>A0A1E3SQI4_MYCSH</name>
<evidence type="ECO:0000313" key="2">
    <source>
        <dbReference type="Proteomes" id="UP000252015"/>
    </source>
</evidence>
<dbReference type="AlphaFoldDB" id="A0A1E3SQI4"/>
<accession>A0A1E3SQI4</accession>
<evidence type="ECO:0000313" key="1">
    <source>
        <dbReference type="EMBL" id="SSA20661.1"/>
    </source>
</evidence>
<dbReference type="RefSeq" id="WP_069398254.1">
    <property type="nucleotide sequence ID" value="NZ_JACKUN010000009.1"/>
</dbReference>
<gene>
    <name evidence="1" type="ORF">MSP7336_04693</name>
</gene>
<sequence>MAFEKEGNNIDPEFPKLIDQYNKWRSIYSYAGQPAGDEPLWEHGRLHFRYGYPLEGWTAYIIEPKDNGYEVLRTTTERHSESSESLMAFFTNIEDAGKYIIWYTGDNLRTKCHLDPIEWVWADAGLDPRVRQISLDKFVSKFELKDDPNRYFVLQAGGVQPENHLLPLTYDELDTLLLGGMPASITSHLT</sequence>
<organism evidence="1 2">
    <name type="scientific">Mycobacterium shimoidei</name>
    <dbReference type="NCBI Taxonomy" id="29313"/>
    <lineage>
        <taxon>Bacteria</taxon>
        <taxon>Bacillati</taxon>
        <taxon>Actinomycetota</taxon>
        <taxon>Actinomycetes</taxon>
        <taxon>Mycobacteriales</taxon>
        <taxon>Mycobacteriaceae</taxon>
        <taxon>Mycobacterium</taxon>
    </lineage>
</organism>
<protein>
    <submittedName>
        <fullName evidence="1">Uncharacterized protein</fullName>
    </submittedName>
</protein>
<dbReference type="Proteomes" id="UP000252015">
    <property type="component" value="Unassembled WGS sequence"/>
</dbReference>
<dbReference type="EMBL" id="UEGW01000002">
    <property type="protein sequence ID" value="SSA20661.1"/>
    <property type="molecule type" value="Genomic_DNA"/>
</dbReference>
<keyword evidence="2" id="KW-1185">Reference proteome</keyword>
<proteinExistence type="predicted"/>